<proteinExistence type="predicted"/>
<dbReference type="OrthoDB" id="542013at2759"/>
<dbReference type="PANTHER" id="PTHR43157">
    <property type="entry name" value="PHOSPHATIDYLINOSITOL-GLYCAN BIOSYNTHESIS CLASS F PROTEIN-RELATED"/>
    <property type="match status" value="1"/>
</dbReference>
<dbReference type="GO" id="GO:0016491">
    <property type="term" value="F:oxidoreductase activity"/>
    <property type="evidence" value="ECO:0007669"/>
    <property type="project" value="UniProtKB-KW"/>
</dbReference>
<dbReference type="Pfam" id="PF00106">
    <property type="entry name" value="adh_short"/>
    <property type="match status" value="1"/>
</dbReference>
<evidence type="ECO:0000313" key="3">
    <source>
        <dbReference type="Proteomes" id="UP000799324"/>
    </source>
</evidence>
<dbReference type="EMBL" id="MU004311">
    <property type="protein sequence ID" value="KAF2658945.1"/>
    <property type="molecule type" value="Genomic_DNA"/>
</dbReference>
<dbReference type="Gene3D" id="3.40.50.720">
    <property type="entry name" value="NAD(P)-binding Rossmann-like Domain"/>
    <property type="match status" value="1"/>
</dbReference>
<name>A0A6A6TG47_9PLEO</name>
<keyword evidence="1" id="KW-0560">Oxidoreductase</keyword>
<accession>A0A6A6TG47</accession>
<keyword evidence="3" id="KW-1185">Reference proteome</keyword>
<reference evidence="2" key="1">
    <citation type="journal article" date="2020" name="Stud. Mycol.">
        <title>101 Dothideomycetes genomes: a test case for predicting lifestyles and emergence of pathogens.</title>
        <authorList>
            <person name="Haridas S."/>
            <person name="Albert R."/>
            <person name="Binder M."/>
            <person name="Bloem J."/>
            <person name="Labutti K."/>
            <person name="Salamov A."/>
            <person name="Andreopoulos B."/>
            <person name="Baker S."/>
            <person name="Barry K."/>
            <person name="Bills G."/>
            <person name="Bluhm B."/>
            <person name="Cannon C."/>
            <person name="Castanera R."/>
            <person name="Culley D."/>
            <person name="Daum C."/>
            <person name="Ezra D."/>
            <person name="Gonzalez J."/>
            <person name="Henrissat B."/>
            <person name="Kuo A."/>
            <person name="Liang C."/>
            <person name="Lipzen A."/>
            <person name="Lutzoni F."/>
            <person name="Magnuson J."/>
            <person name="Mondo S."/>
            <person name="Nolan M."/>
            <person name="Ohm R."/>
            <person name="Pangilinan J."/>
            <person name="Park H.-J."/>
            <person name="Ramirez L."/>
            <person name="Alfaro M."/>
            <person name="Sun H."/>
            <person name="Tritt A."/>
            <person name="Yoshinaga Y."/>
            <person name="Zwiers L.-H."/>
            <person name="Turgeon B."/>
            <person name="Goodwin S."/>
            <person name="Spatafora J."/>
            <person name="Crous P."/>
            <person name="Grigoriev I."/>
        </authorList>
    </citation>
    <scope>NUCLEOTIDE SEQUENCE</scope>
    <source>
        <strain evidence="2">CBS 122681</strain>
    </source>
</reference>
<protein>
    <submittedName>
        <fullName evidence="2">NAD(P)-binding protein</fullName>
    </submittedName>
</protein>
<dbReference type="InterPro" id="IPR002347">
    <property type="entry name" value="SDR_fam"/>
</dbReference>
<dbReference type="PANTHER" id="PTHR43157:SF22">
    <property type="entry name" value="SHORT-CHAIN DEHYDROGENASE_REDUCTASE PHMF"/>
    <property type="match status" value="1"/>
</dbReference>
<evidence type="ECO:0000313" key="2">
    <source>
        <dbReference type="EMBL" id="KAF2658945.1"/>
    </source>
</evidence>
<dbReference type="AlphaFoldDB" id="A0A6A6TG47"/>
<dbReference type="Proteomes" id="UP000799324">
    <property type="component" value="Unassembled WGS sequence"/>
</dbReference>
<dbReference type="SUPFAM" id="SSF51735">
    <property type="entry name" value="NAD(P)-binding Rossmann-fold domains"/>
    <property type="match status" value="1"/>
</dbReference>
<gene>
    <name evidence="2" type="ORF">K491DRAFT_592100</name>
</gene>
<sequence length="350" mass="39084">MTSLIHPNDFPGGIPHTLGFYSRSRWSVKHPPVDPDVTFVGKNILIVGANTGLGFESAVKFAQKGAAKLILGVRSTEKGEQAKQEISKRAGMDSRKIEIAVVDLDSFSSVKLFVSSLEIDNSRLDVVLLNAGGVWPKYVKSSEGYETSLQVMVLSTTLLAILLLPLLRKSATVSNRDELPHITFVSSQSHMEVKAEDYTGTLLQAVNDEKQFSPFTNYGRNKLLAFVAMRYIAQATTKLDGSPEVIVNACCPFSTISNIARDFPWWFHWLMAPFVYLISRTTEEGSRTCVGATALDQSSHGKFWHHDWLYPYVTNQLLEDEHFTEQCWDGVTDILETTQPDLIEILHGRK</sequence>
<evidence type="ECO:0000256" key="1">
    <source>
        <dbReference type="ARBA" id="ARBA00023002"/>
    </source>
</evidence>
<dbReference type="InterPro" id="IPR036291">
    <property type="entry name" value="NAD(P)-bd_dom_sf"/>
</dbReference>
<organism evidence="2 3">
    <name type="scientific">Lophiostoma macrostomum CBS 122681</name>
    <dbReference type="NCBI Taxonomy" id="1314788"/>
    <lineage>
        <taxon>Eukaryota</taxon>
        <taxon>Fungi</taxon>
        <taxon>Dikarya</taxon>
        <taxon>Ascomycota</taxon>
        <taxon>Pezizomycotina</taxon>
        <taxon>Dothideomycetes</taxon>
        <taxon>Pleosporomycetidae</taxon>
        <taxon>Pleosporales</taxon>
        <taxon>Lophiostomataceae</taxon>
        <taxon>Lophiostoma</taxon>
    </lineage>
</organism>